<evidence type="ECO:0000313" key="7">
    <source>
        <dbReference type="Proteomes" id="UP000541558"/>
    </source>
</evidence>
<feature type="compositionally biased region" description="Polar residues" evidence="5">
    <location>
        <begin position="57"/>
        <end position="66"/>
    </location>
</feature>
<dbReference type="SUPFAM" id="SSF54695">
    <property type="entry name" value="POZ domain"/>
    <property type="match status" value="1"/>
</dbReference>
<evidence type="ECO:0000256" key="2">
    <source>
        <dbReference type="ARBA" id="ARBA00009993"/>
    </source>
</evidence>
<feature type="region of interest" description="Disordered" evidence="5">
    <location>
        <begin position="52"/>
        <end position="71"/>
    </location>
</feature>
<dbReference type="InterPro" id="IPR011333">
    <property type="entry name" value="SKP1/BTB/POZ_sf"/>
</dbReference>
<evidence type="ECO:0000256" key="3">
    <source>
        <dbReference type="ARBA" id="ARBA00021347"/>
    </source>
</evidence>
<protein>
    <recommendedName>
        <fullName evidence="3">Elongin-C</fullName>
    </recommendedName>
</protein>
<dbReference type="FunFam" id="3.30.710.10:FF:000035">
    <property type="entry name" value="Elongin C transcription elongation factor"/>
    <property type="match status" value="1"/>
</dbReference>
<dbReference type="InterPro" id="IPR039948">
    <property type="entry name" value="ELC1"/>
</dbReference>
<dbReference type="OrthoDB" id="249087at2759"/>
<dbReference type="Proteomes" id="UP000541558">
    <property type="component" value="Unassembled WGS sequence"/>
</dbReference>
<dbReference type="AlphaFoldDB" id="A0A8H5FK83"/>
<sequence>MTKPCLPPSHQAPICISRQLTVGINWGCRSGSASQSRRDKLFLSYHHQREDMDVDTEMQSATAQGTEESKENEWVRINSNDGFSYLVRRKVAQTSGTMANMLDPNGGYAEAQTKICTVDERGIVTEKLVEYMCFKSHYQTVGPKEDIPVQEMQERIPPEIVLEVLLAADYHEM</sequence>
<comment type="similarity">
    <text evidence="2">Belongs to the SKP1 family.</text>
</comment>
<evidence type="ECO:0000313" key="6">
    <source>
        <dbReference type="EMBL" id="KAF5340240.1"/>
    </source>
</evidence>
<proteinExistence type="inferred from homology"/>
<gene>
    <name evidence="6" type="ORF">D9611_007792</name>
</gene>
<keyword evidence="7" id="KW-1185">Reference proteome</keyword>
<evidence type="ECO:0000256" key="4">
    <source>
        <dbReference type="ARBA" id="ARBA00023242"/>
    </source>
</evidence>
<keyword evidence="4" id="KW-0539">Nucleus</keyword>
<organism evidence="6 7">
    <name type="scientific">Ephemerocybe angulata</name>
    <dbReference type="NCBI Taxonomy" id="980116"/>
    <lineage>
        <taxon>Eukaryota</taxon>
        <taxon>Fungi</taxon>
        <taxon>Dikarya</taxon>
        <taxon>Basidiomycota</taxon>
        <taxon>Agaricomycotina</taxon>
        <taxon>Agaricomycetes</taxon>
        <taxon>Agaricomycetidae</taxon>
        <taxon>Agaricales</taxon>
        <taxon>Agaricineae</taxon>
        <taxon>Psathyrellaceae</taxon>
        <taxon>Ephemerocybe</taxon>
    </lineage>
</organism>
<dbReference type="Gene3D" id="3.30.710.10">
    <property type="entry name" value="Potassium Channel Kv1.1, Chain A"/>
    <property type="match status" value="1"/>
</dbReference>
<dbReference type="PANTHER" id="PTHR20648">
    <property type="entry name" value="ELONGIN-C"/>
    <property type="match status" value="1"/>
</dbReference>
<dbReference type="GO" id="GO:0006511">
    <property type="term" value="P:ubiquitin-dependent protein catabolic process"/>
    <property type="evidence" value="ECO:0007669"/>
    <property type="project" value="InterPro"/>
</dbReference>
<evidence type="ECO:0000256" key="1">
    <source>
        <dbReference type="ARBA" id="ARBA00004123"/>
    </source>
</evidence>
<name>A0A8H5FK83_9AGAR</name>
<comment type="caution">
    <text evidence="6">The sequence shown here is derived from an EMBL/GenBank/DDBJ whole genome shotgun (WGS) entry which is preliminary data.</text>
</comment>
<dbReference type="GO" id="GO:0005634">
    <property type="term" value="C:nucleus"/>
    <property type="evidence" value="ECO:0007669"/>
    <property type="project" value="UniProtKB-SubCell"/>
</dbReference>
<dbReference type="EMBL" id="JAACJK010000004">
    <property type="protein sequence ID" value="KAF5340240.1"/>
    <property type="molecule type" value="Genomic_DNA"/>
</dbReference>
<reference evidence="6 7" key="1">
    <citation type="journal article" date="2020" name="ISME J.">
        <title>Uncovering the hidden diversity of litter-decomposition mechanisms in mushroom-forming fungi.</title>
        <authorList>
            <person name="Floudas D."/>
            <person name="Bentzer J."/>
            <person name="Ahren D."/>
            <person name="Johansson T."/>
            <person name="Persson P."/>
            <person name="Tunlid A."/>
        </authorList>
    </citation>
    <scope>NUCLEOTIDE SEQUENCE [LARGE SCALE GENOMIC DNA]</scope>
    <source>
        <strain evidence="6 7">CBS 175.51</strain>
    </source>
</reference>
<accession>A0A8H5FK83</accession>
<dbReference type="SMART" id="SM00512">
    <property type="entry name" value="Skp1"/>
    <property type="match status" value="1"/>
</dbReference>
<comment type="subcellular location">
    <subcellularLocation>
        <location evidence="1">Nucleus</location>
    </subcellularLocation>
</comment>
<evidence type="ECO:0000256" key="5">
    <source>
        <dbReference type="SAM" id="MobiDB-lite"/>
    </source>
</evidence>
<dbReference type="InterPro" id="IPR001232">
    <property type="entry name" value="SKP1-like"/>
</dbReference>